<evidence type="ECO:0000313" key="2">
    <source>
        <dbReference type="EMBL" id="OEH76804.1"/>
    </source>
</evidence>
<organism evidence="2 3">
    <name type="scientific">Cyclospora cayetanensis</name>
    <dbReference type="NCBI Taxonomy" id="88456"/>
    <lineage>
        <taxon>Eukaryota</taxon>
        <taxon>Sar</taxon>
        <taxon>Alveolata</taxon>
        <taxon>Apicomplexa</taxon>
        <taxon>Conoidasida</taxon>
        <taxon>Coccidia</taxon>
        <taxon>Eucoccidiorida</taxon>
        <taxon>Eimeriorina</taxon>
        <taxon>Eimeriidae</taxon>
        <taxon>Cyclospora</taxon>
    </lineage>
</organism>
<proteinExistence type="predicted"/>
<gene>
    <name evidence="2" type="ORF">cyc_06950</name>
</gene>
<accession>A0A1D3D021</accession>
<feature type="region of interest" description="Disordered" evidence="1">
    <location>
        <begin position="70"/>
        <end position="89"/>
    </location>
</feature>
<comment type="caution">
    <text evidence="2">The sequence shown here is derived from an EMBL/GenBank/DDBJ whole genome shotgun (WGS) entry which is preliminary data.</text>
</comment>
<dbReference type="InParanoid" id="A0A1D3D021"/>
<sequence>MLLRGFGLILRKLLQHSPHAGCAARPSFIQQRPEDSAPRAPWGPLCRHAFLRFERVVPLRDPCCLRETAKGPTDASVRRNGAQRGPQRPSGLLRAVWRQLLQVWSA</sequence>
<dbReference type="Proteomes" id="UP000095192">
    <property type="component" value="Unassembled WGS sequence"/>
</dbReference>
<dbReference type="VEuPathDB" id="ToxoDB:cyc_06950"/>
<keyword evidence="3" id="KW-1185">Reference proteome</keyword>
<reference evidence="2 3" key="1">
    <citation type="journal article" date="2016" name="BMC Genomics">
        <title>Comparative genomics reveals Cyclospora cayetanensis possesses coccidia-like metabolism and invasion components but unique surface antigens.</title>
        <authorList>
            <person name="Liu S."/>
            <person name="Wang L."/>
            <person name="Zheng H."/>
            <person name="Xu Z."/>
            <person name="Roellig D.M."/>
            <person name="Li N."/>
            <person name="Frace M.A."/>
            <person name="Tang K."/>
            <person name="Arrowood M.J."/>
            <person name="Moss D.M."/>
            <person name="Zhang L."/>
            <person name="Feng Y."/>
            <person name="Xiao L."/>
        </authorList>
    </citation>
    <scope>NUCLEOTIDE SEQUENCE [LARGE SCALE GENOMIC DNA]</scope>
    <source>
        <strain evidence="2 3">CHN_HEN01</strain>
    </source>
</reference>
<dbReference type="EMBL" id="JROU02001320">
    <property type="protein sequence ID" value="OEH76804.1"/>
    <property type="molecule type" value="Genomic_DNA"/>
</dbReference>
<evidence type="ECO:0000256" key="1">
    <source>
        <dbReference type="SAM" id="MobiDB-lite"/>
    </source>
</evidence>
<dbReference type="AlphaFoldDB" id="A0A1D3D021"/>
<evidence type="ECO:0000313" key="3">
    <source>
        <dbReference type="Proteomes" id="UP000095192"/>
    </source>
</evidence>
<protein>
    <submittedName>
        <fullName evidence="2">Uncharacterized protein</fullName>
    </submittedName>
</protein>
<name>A0A1D3D021_9EIME</name>